<name>A0A7W4UMC1_9MICO</name>
<dbReference type="AlphaFoldDB" id="A0A7W4UMC1"/>
<evidence type="ECO:0008006" key="4">
    <source>
        <dbReference type="Google" id="ProtNLM"/>
    </source>
</evidence>
<keyword evidence="3" id="KW-1185">Reference proteome</keyword>
<feature type="chain" id="PRO_5039576515" description="DUF4352 domain-containing protein" evidence="1">
    <location>
        <begin position="16"/>
        <end position="208"/>
    </location>
</feature>
<dbReference type="RefSeq" id="WP_183623606.1">
    <property type="nucleotide sequence ID" value="NZ_JACHWJ010000001.1"/>
</dbReference>
<proteinExistence type="predicted"/>
<protein>
    <recommendedName>
        <fullName evidence="4">DUF4352 domain-containing protein</fullName>
    </recommendedName>
</protein>
<accession>A0A7W4UMC1</accession>
<keyword evidence="1" id="KW-0732">Signal</keyword>
<evidence type="ECO:0000256" key="1">
    <source>
        <dbReference type="SAM" id="SignalP"/>
    </source>
</evidence>
<evidence type="ECO:0000313" key="2">
    <source>
        <dbReference type="EMBL" id="MBB2957084.1"/>
    </source>
</evidence>
<reference evidence="2 3" key="1">
    <citation type="submission" date="2020-08" db="EMBL/GenBank/DDBJ databases">
        <title>Sequencing the genomes of 1000 actinobacteria strains.</title>
        <authorList>
            <person name="Klenk H.-P."/>
        </authorList>
    </citation>
    <scope>NUCLEOTIDE SEQUENCE [LARGE SCALE GENOMIC DNA]</scope>
    <source>
        <strain evidence="2 3">DSM 20419</strain>
    </source>
</reference>
<dbReference type="EMBL" id="JACHWJ010000001">
    <property type="protein sequence ID" value="MBB2957084.1"/>
    <property type="molecule type" value="Genomic_DNA"/>
</dbReference>
<feature type="signal peptide" evidence="1">
    <location>
        <begin position="1"/>
        <end position="15"/>
    </location>
</feature>
<comment type="caution">
    <text evidence="2">The sequence shown here is derived from an EMBL/GenBank/DDBJ whole genome shotgun (WGS) entry which is preliminary data.</text>
</comment>
<evidence type="ECO:0000313" key="3">
    <source>
        <dbReference type="Proteomes" id="UP000545286"/>
    </source>
</evidence>
<dbReference type="Proteomes" id="UP000545286">
    <property type="component" value="Unassembled WGS sequence"/>
</dbReference>
<gene>
    <name evidence="2" type="ORF">FHX72_001196</name>
</gene>
<sequence length="208" mass="22272">MLGAVLLLAACASPAAVVPSESAEAVSVIATPGVTQTPTPTVTPVNVQVVPAPRVAENDNPEPVEGELRFTRGQWATVLGASGEPVGRFTVTGVVFDVKCLEEDAPKADGSYVAVQLQVEGYGALGAEGYEGEYAPVFGFNKMQLFEKNSDTRLGESLAYECIESSVQKREYGVGSESGYFVFDVPKKKFDVVWEYGDQTFRFVNLMA</sequence>
<organism evidence="2 3">
    <name type="scientific">Pseudoclavibacter helvolus</name>
    <dbReference type="NCBI Taxonomy" id="255205"/>
    <lineage>
        <taxon>Bacteria</taxon>
        <taxon>Bacillati</taxon>
        <taxon>Actinomycetota</taxon>
        <taxon>Actinomycetes</taxon>
        <taxon>Micrococcales</taxon>
        <taxon>Microbacteriaceae</taxon>
        <taxon>Pseudoclavibacter</taxon>
    </lineage>
</organism>